<reference evidence="1 2" key="1">
    <citation type="submission" date="2018-02" db="EMBL/GenBank/DDBJ databases">
        <title>Genomic Encyclopedia of Archaeal and Bacterial Type Strains, Phase II (KMG-II): from individual species to whole genera.</title>
        <authorList>
            <person name="Goeker M."/>
        </authorList>
    </citation>
    <scope>NUCLEOTIDE SEQUENCE [LARGE SCALE GENOMIC DNA]</scope>
    <source>
        <strain evidence="1 2">DSM 15099</strain>
    </source>
</reference>
<protein>
    <recommendedName>
        <fullName evidence="3">DUF1643 domain-containing protein</fullName>
    </recommendedName>
</protein>
<dbReference type="Pfam" id="PF07799">
    <property type="entry name" value="DUF1643"/>
    <property type="match status" value="1"/>
</dbReference>
<organism evidence="1 2">
    <name type="scientific">Clostridium algidicarnis DSM 15099</name>
    <dbReference type="NCBI Taxonomy" id="1121295"/>
    <lineage>
        <taxon>Bacteria</taxon>
        <taxon>Bacillati</taxon>
        <taxon>Bacillota</taxon>
        <taxon>Clostridia</taxon>
        <taxon>Eubacteriales</taxon>
        <taxon>Clostridiaceae</taxon>
        <taxon>Clostridium</taxon>
    </lineage>
</organism>
<dbReference type="EMBL" id="PTIS01000005">
    <property type="protein sequence ID" value="PPK48693.1"/>
    <property type="molecule type" value="Genomic_DNA"/>
</dbReference>
<evidence type="ECO:0008006" key="3">
    <source>
        <dbReference type="Google" id="ProtNLM"/>
    </source>
</evidence>
<dbReference type="InterPro" id="IPR012441">
    <property type="entry name" value="DUF1643"/>
</dbReference>
<gene>
    <name evidence="1" type="ORF">BD821_10573</name>
</gene>
<accession>A0A2S6FYK0</accession>
<dbReference type="OrthoDB" id="9807577at2"/>
<sequence>MHNWIYEIEEKNTIRYVIGTVGENPLFCFGINPSIAEPNLLDPTLKKVEKIALNNGYDSWVMFNVYPKRDTIFENLQDVCNDSIHLKNINIIKKYLDKVEKPTIWLAFGDHVYHRKYLIPCFNDIYKEIKENNITWVTTGINKSGSPKHPLYQKDNSILKYFDMDNYMKSLKS</sequence>
<comment type="caution">
    <text evidence="1">The sequence shown here is derived from an EMBL/GenBank/DDBJ whole genome shotgun (WGS) entry which is preliminary data.</text>
</comment>
<dbReference type="RefSeq" id="WP_104409639.1">
    <property type="nucleotide sequence ID" value="NZ_PTIS01000005.1"/>
</dbReference>
<evidence type="ECO:0000313" key="1">
    <source>
        <dbReference type="EMBL" id="PPK48693.1"/>
    </source>
</evidence>
<evidence type="ECO:0000313" key="2">
    <source>
        <dbReference type="Proteomes" id="UP000239863"/>
    </source>
</evidence>
<dbReference type="AlphaFoldDB" id="A0A2S6FYK0"/>
<name>A0A2S6FYK0_9CLOT</name>
<dbReference type="Proteomes" id="UP000239863">
    <property type="component" value="Unassembled WGS sequence"/>
</dbReference>
<proteinExistence type="predicted"/>